<dbReference type="PANTHER" id="PTHR30329">
    <property type="entry name" value="STATOR ELEMENT OF FLAGELLAR MOTOR COMPLEX"/>
    <property type="match status" value="1"/>
</dbReference>
<dbReference type="InterPro" id="IPR006665">
    <property type="entry name" value="OmpA-like"/>
</dbReference>
<evidence type="ECO:0000256" key="2">
    <source>
        <dbReference type="ARBA" id="ARBA00008914"/>
    </source>
</evidence>
<feature type="region of interest" description="Disordered" evidence="9">
    <location>
        <begin position="89"/>
        <end position="139"/>
    </location>
</feature>
<comment type="caution">
    <text evidence="12">The sequence shown here is derived from an EMBL/GenBank/DDBJ whole genome shotgun (WGS) entry which is preliminary data.</text>
</comment>
<proteinExistence type="inferred from homology"/>
<feature type="transmembrane region" description="Helical" evidence="10">
    <location>
        <begin position="27"/>
        <end position="49"/>
    </location>
</feature>
<dbReference type="Pfam" id="PF00691">
    <property type="entry name" value="OmpA"/>
    <property type="match status" value="1"/>
</dbReference>
<reference evidence="13" key="1">
    <citation type="journal article" date="2019" name="Int. J. Syst. Evol. Microbiol.">
        <title>The Global Catalogue of Microorganisms (GCM) 10K type strain sequencing project: providing services to taxonomists for standard genome sequencing and annotation.</title>
        <authorList>
            <consortium name="The Broad Institute Genomics Platform"/>
            <consortium name="The Broad Institute Genome Sequencing Center for Infectious Disease"/>
            <person name="Wu L."/>
            <person name="Ma J."/>
        </authorList>
    </citation>
    <scope>NUCLEOTIDE SEQUENCE [LARGE SCALE GENOMIC DNA]</scope>
    <source>
        <strain evidence="13">CGMCC 1.12477</strain>
    </source>
</reference>
<evidence type="ECO:0000259" key="11">
    <source>
        <dbReference type="PROSITE" id="PS51123"/>
    </source>
</evidence>
<keyword evidence="8" id="KW-0175">Coiled coil</keyword>
<dbReference type="InterPro" id="IPR036737">
    <property type="entry name" value="OmpA-like_sf"/>
</dbReference>
<feature type="coiled-coil region" evidence="8">
    <location>
        <begin position="250"/>
        <end position="277"/>
    </location>
</feature>
<dbReference type="PANTHER" id="PTHR30329:SF21">
    <property type="entry name" value="LIPOPROTEIN YIAD-RELATED"/>
    <property type="match status" value="1"/>
</dbReference>
<keyword evidence="5 10" id="KW-1133">Transmembrane helix</keyword>
<keyword evidence="12" id="KW-0969">Cilium</keyword>
<accession>A0ABW4EKL3</accession>
<evidence type="ECO:0000256" key="5">
    <source>
        <dbReference type="ARBA" id="ARBA00022989"/>
    </source>
</evidence>
<sequence length="412" mass="44392">MAEVIEAEEEQEEEECPKCPPVGAPAWMATFADLATLLMAFFVLILSFAEMNVPKFKQISGSLRDSFGVQQIVPVVEQPKGTTVLDMNFSPSPAPSVTDELTQETTEIREPELKIPSDNRDKDGEDEMLEGDQDLEGLGGEDARSIAENENMSDAEKLAAAIEQIGQGVDISAEVVDGKVAIDMNADDASPQELIEKFQRVGQAVEIAGLATGKAELEVLFGGLDQTLNDLVSMVSELERQNEATGGVSMEEELNRIAAADEKAREAEAELKANLRDEIEQGLVTVERRDGKVFVSLGAGGAFPSGSAVLTEQAQSIVLELANATNDPSSSVVVAGHTDNVPIAFGALYRDNWDLAAARAASVVQEIEALNEVPERVMSAVSFGETRPIADNRTAEGRERNRRIEVEIEFAQ</sequence>
<name>A0ABW4EKL3_9RHOB</name>
<dbReference type="CDD" id="cd07185">
    <property type="entry name" value="OmpA_C-like"/>
    <property type="match status" value="1"/>
</dbReference>
<keyword evidence="4 10" id="KW-0812">Transmembrane</keyword>
<feature type="domain" description="OmpA-like" evidence="11">
    <location>
        <begin position="290"/>
        <end position="412"/>
    </location>
</feature>
<keyword evidence="3" id="KW-1003">Cell membrane</keyword>
<dbReference type="Gene3D" id="3.30.1330.60">
    <property type="entry name" value="OmpA-like domain"/>
    <property type="match status" value="1"/>
</dbReference>
<evidence type="ECO:0000256" key="7">
    <source>
        <dbReference type="PROSITE-ProRule" id="PRU00473"/>
    </source>
</evidence>
<evidence type="ECO:0000313" key="13">
    <source>
        <dbReference type="Proteomes" id="UP001597186"/>
    </source>
</evidence>
<evidence type="ECO:0000256" key="1">
    <source>
        <dbReference type="ARBA" id="ARBA00004162"/>
    </source>
</evidence>
<comment type="similarity">
    <text evidence="2">Belongs to the MotB family.</text>
</comment>
<dbReference type="Proteomes" id="UP001597186">
    <property type="component" value="Unassembled WGS sequence"/>
</dbReference>
<keyword evidence="13" id="KW-1185">Reference proteome</keyword>
<dbReference type="SUPFAM" id="SSF103088">
    <property type="entry name" value="OmpA-like"/>
    <property type="match status" value="1"/>
</dbReference>
<dbReference type="RefSeq" id="WP_379917034.1">
    <property type="nucleotide sequence ID" value="NZ_JBHUDD010000137.1"/>
</dbReference>
<dbReference type="InterPro" id="IPR025713">
    <property type="entry name" value="MotB-like_N_dom"/>
</dbReference>
<keyword evidence="6 7" id="KW-0472">Membrane</keyword>
<evidence type="ECO:0000256" key="9">
    <source>
        <dbReference type="SAM" id="MobiDB-lite"/>
    </source>
</evidence>
<evidence type="ECO:0000256" key="4">
    <source>
        <dbReference type="ARBA" id="ARBA00022692"/>
    </source>
</evidence>
<protein>
    <submittedName>
        <fullName evidence="12">Flagellar motor protein MotB</fullName>
    </submittedName>
</protein>
<feature type="compositionally biased region" description="Basic and acidic residues" evidence="9">
    <location>
        <begin position="106"/>
        <end position="123"/>
    </location>
</feature>
<evidence type="ECO:0000256" key="3">
    <source>
        <dbReference type="ARBA" id="ARBA00022475"/>
    </source>
</evidence>
<keyword evidence="12" id="KW-0966">Cell projection</keyword>
<evidence type="ECO:0000313" key="12">
    <source>
        <dbReference type="EMBL" id="MFD1510654.1"/>
    </source>
</evidence>
<dbReference type="Pfam" id="PF13677">
    <property type="entry name" value="MotB_plug"/>
    <property type="match status" value="1"/>
</dbReference>
<evidence type="ECO:0000256" key="10">
    <source>
        <dbReference type="SAM" id="Phobius"/>
    </source>
</evidence>
<gene>
    <name evidence="12" type="ORF">ACFTOW_14800</name>
</gene>
<keyword evidence="12" id="KW-0282">Flagellum</keyword>
<organism evidence="12 13">
    <name type="scientific">Lacimonas salitolerans</name>
    <dbReference type="NCBI Taxonomy" id="1323750"/>
    <lineage>
        <taxon>Bacteria</taxon>
        <taxon>Pseudomonadati</taxon>
        <taxon>Pseudomonadota</taxon>
        <taxon>Alphaproteobacteria</taxon>
        <taxon>Rhodobacterales</taxon>
        <taxon>Paracoccaceae</taxon>
        <taxon>Lacimonas</taxon>
    </lineage>
</organism>
<evidence type="ECO:0000256" key="8">
    <source>
        <dbReference type="SAM" id="Coils"/>
    </source>
</evidence>
<dbReference type="EMBL" id="JBHUDD010000137">
    <property type="protein sequence ID" value="MFD1510654.1"/>
    <property type="molecule type" value="Genomic_DNA"/>
</dbReference>
<dbReference type="PROSITE" id="PS51123">
    <property type="entry name" value="OMPA_2"/>
    <property type="match status" value="1"/>
</dbReference>
<evidence type="ECO:0000256" key="6">
    <source>
        <dbReference type="ARBA" id="ARBA00023136"/>
    </source>
</evidence>
<comment type="subcellular location">
    <subcellularLocation>
        <location evidence="1">Cell membrane</location>
        <topology evidence="1">Single-pass membrane protein</topology>
    </subcellularLocation>
</comment>
<feature type="compositionally biased region" description="Acidic residues" evidence="9">
    <location>
        <begin position="124"/>
        <end position="135"/>
    </location>
</feature>
<dbReference type="InterPro" id="IPR050330">
    <property type="entry name" value="Bact_OuterMem_StrucFunc"/>
</dbReference>